<dbReference type="AlphaFoldDB" id="A0A2K1J3M6"/>
<evidence type="ECO:0000256" key="5">
    <source>
        <dbReference type="ARBA" id="ARBA00017721"/>
    </source>
</evidence>
<dbReference type="EnsemblPlants" id="Pp3c17_12630V3.1">
    <property type="protein sequence ID" value="Pp3c17_12630V3.1"/>
    <property type="gene ID" value="Pp3c17_12630"/>
</dbReference>
<dbReference type="Gramene" id="Pp3c17_12630V3.1">
    <property type="protein sequence ID" value="Pp3c17_12630V3.1"/>
    <property type="gene ID" value="Pp3c17_12630"/>
</dbReference>
<keyword evidence="6" id="KW-0540">Nuclease</keyword>
<evidence type="ECO:0000256" key="7">
    <source>
        <dbReference type="ARBA" id="ARBA00022723"/>
    </source>
</evidence>
<evidence type="ECO:0000256" key="2">
    <source>
        <dbReference type="ARBA" id="ARBA00004065"/>
    </source>
</evidence>
<comment type="cofactor">
    <cofactor evidence="1">
        <name>Mg(2+)</name>
        <dbReference type="ChEBI" id="CHEBI:18420"/>
    </cofactor>
</comment>
<dbReference type="Gene3D" id="3.40.970.10">
    <property type="entry name" value="Ribonuclease H1, N-terminal domain"/>
    <property type="match status" value="1"/>
</dbReference>
<gene>
    <name evidence="12" type="ORF">PHYPA_021973</name>
</gene>
<dbReference type="InterPro" id="IPR037056">
    <property type="entry name" value="RNase_H1_N_sf"/>
</dbReference>
<comment type="similarity">
    <text evidence="3">Belongs to the RNase H family.</text>
</comment>
<dbReference type="EC" id="3.1.26.4" evidence="4"/>
<evidence type="ECO:0000313" key="12">
    <source>
        <dbReference type="EMBL" id="PNR36122.1"/>
    </source>
</evidence>
<comment type="function">
    <text evidence="2">Endonuclease that specifically degrades the RNA of RNA-DNA hybrids.</text>
</comment>
<evidence type="ECO:0000313" key="14">
    <source>
        <dbReference type="Proteomes" id="UP000006727"/>
    </source>
</evidence>
<dbReference type="Proteomes" id="UP000006727">
    <property type="component" value="Chromosome 17"/>
</dbReference>
<reference evidence="13" key="3">
    <citation type="submission" date="2020-12" db="UniProtKB">
        <authorList>
            <consortium name="EnsemblPlants"/>
        </authorList>
    </citation>
    <scope>IDENTIFICATION</scope>
</reference>
<dbReference type="InParanoid" id="A0A2K1J3M6"/>
<evidence type="ECO:0000256" key="9">
    <source>
        <dbReference type="ARBA" id="ARBA00022801"/>
    </source>
</evidence>
<name>A0A2K1J3M6_PHYPA</name>
<evidence type="ECO:0000256" key="10">
    <source>
        <dbReference type="ARBA" id="ARBA00022842"/>
    </source>
</evidence>
<dbReference type="FunFam" id="3.40.970.10:FF:000002">
    <property type="entry name" value="Ribonuclease H"/>
    <property type="match status" value="1"/>
</dbReference>
<dbReference type="InterPro" id="IPR009027">
    <property type="entry name" value="Ribosomal_bL9/RNase_H1_N"/>
</dbReference>
<keyword evidence="10" id="KW-0460">Magnesium</keyword>
<evidence type="ECO:0000256" key="8">
    <source>
        <dbReference type="ARBA" id="ARBA00022759"/>
    </source>
</evidence>
<reference evidence="12 14" key="1">
    <citation type="journal article" date="2008" name="Science">
        <title>The Physcomitrella genome reveals evolutionary insights into the conquest of land by plants.</title>
        <authorList>
            <person name="Rensing S."/>
            <person name="Lang D."/>
            <person name="Zimmer A."/>
            <person name="Terry A."/>
            <person name="Salamov A."/>
            <person name="Shapiro H."/>
            <person name="Nishiyama T."/>
            <person name="Perroud P.-F."/>
            <person name="Lindquist E."/>
            <person name="Kamisugi Y."/>
            <person name="Tanahashi T."/>
            <person name="Sakakibara K."/>
            <person name="Fujita T."/>
            <person name="Oishi K."/>
            <person name="Shin-I T."/>
            <person name="Kuroki Y."/>
            <person name="Toyoda A."/>
            <person name="Suzuki Y."/>
            <person name="Hashimoto A."/>
            <person name="Yamaguchi K."/>
            <person name="Sugano A."/>
            <person name="Kohara Y."/>
            <person name="Fujiyama A."/>
            <person name="Anterola A."/>
            <person name="Aoki S."/>
            <person name="Ashton N."/>
            <person name="Barbazuk W.B."/>
            <person name="Barker E."/>
            <person name="Bennetzen J."/>
            <person name="Bezanilla M."/>
            <person name="Blankenship R."/>
            <person name="Cho S.H."/>
            <person name="Dutcher S."/>
            <person name="Estelle M."/>
            <person name="Fawcett J.A."/>
            <person name="Gundlach H."/>
            <person name="Hanada K."/>
            <person name="Heyl A."/>
            <person name="Hicks K.A."/>
            <person name="Hugh J."/>
            <person name="Lohr M."/>
            <person name="Mayer K."/>
            <person name="Melkozernov A."/>
            <person name="Murata T."/>
            <person name="Nelson D."/>
            <person name="Pils B."/>
            <person name="Prigge M."/>
            <person name="Reiss B."/>
            <person name="Renner T."/>
            <person name="Rombauts S."/>
            <person name="Rushton P."/>
            <person name="Sanderfoot A."/>
            <person name="Schween G."/>
            <person name="Shiu S.-H."/>
            <person name="Stueber K."/>
            <person name="Theodoulou F.L."/>
            <person name="Tu H."/>
            <person name="Van de Peer Y."/>
            <person name="Verrier P.J."/>
            <person name="Waters E."/>
            <person name="Wood A."/>
            <person name="Yang L."/>
            <person name="Cove D."/>
            <person name="Cuming A."/>
            <person name="Hasebe M."/>
            <person name="Lucas S."/>
            <person name="Mishler D.B."/>
            <person name="Reski R."/>
            <person name="Grigoriev I."/>
            <person name="Quatrano R.S."/>
            <person name="Boore J.L."/>
        </authorList>
    </citation>
    <scope>NUCLEOTIDE SEQUENCE [LARGE SCALE GENOMIC DNA]</scope>
    <source>
        <strain evidence="13 14">cv. Gransden 2004</strain>
    </source>
</reference>
<dbReference type="STRING" id="3218.A0A2K1J3M6"/>
<dbReference type="SUPFAM" id="SSF55658">
    <property type="entry name" value="L9 N-domain-like"/>
    <property type="match status" value="1"/>
</dbReference>
<evidence type="ECO:0000313" key="13">
    <source>
        <dbReference type="EnsemblPlants" id="Pp3c17_12630V3.1"/>
    </source>
</evidence>
<dbReference type="InterPro" id="IPR011320">
    <property type="entry name" value="RNase_H1_N"/>
</dbReference>
<proteinExistence type="inferred from homology"/>
<dbReference type="Pfam" id="PF01693">
    <property type="entry name" value="Cauli_VI"/>
    <property type="match status" value="1"/>
</dbReference>
<protein>
    <recommendedName>
        <fullName evidence="5">Ribonuclease H</fullName>
        <ecNumber evidence="4">3.1.26.4</ecNumber>
    </recommendedName>
</protein>
<sequence>MSLSICDCLLKWLEGRMFPISNKASSQSSTARVTPACLAVVAKGAQALVLQTGSKIFSDSVSSFSGVPREQIRSRQSKYYAVQSGFHPGVYETWAECEVEVKGFKGARFRAFRTRLEADKYISV</sequence>
<accession>A0A2K1J3M6</accession>
<dbReference type="EMBL" id="ABEU02000017">
    <property type="protein sequence ID" value="PNR36122.1"/>
    <property type="molecule type" value="Genomic_DNA"/>
</dbReference>
<keyword evidence="8" id="KW-0255">Endonuclease</keyword>
<reference evidence="12 14" key="2">
    <citation type="journal article" date="2018" name="Plant J.">
        <title>The Physcomitrella patens chromosome-scale assembly reveals moss genome structure and evolution.</title>
        <authorList>
            <person name="Lang D."/>
            <person name="Ullrich K.K."/>
            <person name="Murat F."/>
            <person name="Fuchs J."/>
            <person name="Jenkins J."/>
            <person name="Haas F.B."/>
            <person name="Piednoel M."/>
            <person name="Gundlach H."/>
            <person name="Van Bel M."/>
            <person name="Meyberg R."/>
            <person name="Vives C."/>
            <person name="Morata J."/>
            <person name="Symeonidi A."/>
            <person name="Hiss M."/>
            <person name="Muchero W."/>
            <person name="Kamisugi Y."/>
            <person name="Saleh O."/>
            <person name="Blanc G."/>
            <person name="Decker E.L."/>
            <person name="van Gessel N."/>
            <person name="Grimwood J."/>
            <person name="Hayes R.D."/>
            <person name="Graham S.W."/>
            <person name="Gunter L.E."/>
            <person name="McDaniel S.F."/>
            <person name="Hoernstein S.N.W."/>
            <person name="Larsson A."/>
            <person name="Li F.W."/>
            <person name="Perroud P.F."/>
            <person name="Phillips J."/>
            <person name="Ranjan P."/>
            <person name="Rokshar D.S."/>
            <person name="Rothfels C.J."/>
            <person name="Schneider L."/>
            <person name="Shu S."/>
            <person name="Stevenson D.W."/>
            <person name="Thummler F."/>
            <person name="Tillich M."/>
            <person name="Villarreal Aguilar J.C."/>
            <person name="Widiez T."/>
            <person name="Wong G.K."/>
            <person name="Wymore A."/>
            <person name="Zhang Y."/>
            <person name="Zimmer A.D."/>
            <person name="Quatrano R.S."/>
            <person name="Mayer K.F.X."/>
            <person name="Goodstein D."/>
            <person name="Casacuberta J.M."/>
            <person name="Vandepoele K."/>
            <person name="Reski R."/>
            <person name="Cuming A.C."/>
            <person name="Tuskan G.A."/>
            <person name="Maumus F."/>
            <person name="Salse J."/>
            <person name="Schmutz J."/>
            <person name="Rensing S.A."/>
        </authorList>
    </citation>
    <scope>NUCLEOTIDE SEQUENCE [LARGE SCALE GENOMIC DNA]</scope>
    <source>
        <strain evidence="13 14">cv. Gransden 2004</strain>
    </source>
</reference>
<feature type="domain" description="Ribonuclease H1 N-terminal" evidence="11">
    <location>
        <begin position="78"/>
        <end position="121"/>
    </location>
</feature>
<keyword evidence="14" id="KW-1185">Reference proteome</keyword>
<evidence type="ECO:0000256" key="6">
    <source>
        <dbReference type="ARBA" id="ARBA00022722"/>
    </source>
</evidence>
<dbReference type="GO" id="GO:0046872">
    <property type="term" value="F:metal ion binding"/>
    <property type="evidence" value="ECO:0007669"/>
    <property type="project" value="UniProtKB-KW"/>
</dbReference>
<dbReference type="GO" id="GO:0004523">
    <property type="term" value="F:RNA-DNA hybrid ribonuclease activity"/>
    <property type="evidence" value="ECO:0007669"/>
    <property type="project" value="UniProtKB-EC"/>
</dbReference>
<evidence type="ECO:0000256" key="1">
    <source>
        <dbReference type="ARBA" id="ARBA00001946"/>
    </source>
</evidence>
<evidence type="ECO:0000256" key="3">
    <source>
        <dbReference type="ARBA" id="ARBA00005300"/>
    </source>
</evidence>
<evidence type="ECO:0000259" key="11">
    <source>
        <dbReference type="Pfam" id="PF01693"/>
    </source>
</evidence>
<evidence type="ECO:0000256" key="4">
    <source>
        <dbReference type="ARBA" id="ARBA00012180"/>
    </source>
</evidence>
<organism evidence="12">
    <name type="scientific">Physcomitrium patens</name>
    <name type="common">Spreading-leaved earth moss</name>
    <name type="synonym">Physcomitrella patens</name>
    <dbReference type="NCBI Taxonomy" id="3218"/>
    <lineage>
        <taxon>Eukaryota</taxon>
        <taxon>Viridiplantae</taxon>
        <taxon>Streptophyta</taxon>
        <taxon>Embryophyta</taxon>
        <taxon>Bryophyta</taxon>
        <taxon>Bryophytina</taxon>
        <taxon>Bryopsida</taxon>
        <taxon>Funariidae</taxon>
        <taxon>Funariales</taxon>
        <taxon>Funariaceae</taxon>
        <taxon>Physcomitrium</taxon>
    </lineage>
</organism>
<keyword evidence="7" id="KW-0479">Metal-binding</keyword>
<keyword evidence="9" id="KW-0378">Hydrolase</keyword>